<dbReference type="SUPFAM" id="SSF161098">
    <property type="entry name" value="MetI-like"/>
    <property type="match status" value="1"/>
</dbReference>
<dbReference type="PANTHER" id="PTHR43470">
    <property type="entry name" value="PHOSPHATE TRANSPORT SYSTEM PERMEASE PROTEIN PSTA-RELATED"/>
    <property type="match status" value="1"/>
</dbReference>
<dbReference type="OrthoDB" id="9785113at2"/>
<evidence type="ECO:0000256" key="7">
    <source>
        <dbReference type="ARBA" id="ARBA00023136"/>
    </source>
</evidence>
<evidence type="ECO:0000256" key="4">
    <source>
        <dbReference type="ARBA" id="ARBA00022475"/>
    </source>
</evidence>
<evidence type="ECO:0000256" key="3">
    <source>
        <dbReference type="ARBA" id="ARBA00022448"/>
    </source>
</evidence>
<dbReference type="AlphaFoldDB" id="A0A0S7BBP3"/>
<dbReference type="PROSITE" id="PS50928">
    <property type="entry name" value="ABC_TM1"/>
    <property type="match status" value="1"/>
</dbReference>
<dbReference type="Pfam" id="PF00528">
    <property type="entry name" value="BPD_transp_1"/>
    <property type="match status" value="1"/>
</dbReference>
<proteinExistence type="inferred from homology"/>
<feature type="transmembrane region" description="Helical" evidence="8">
    <location>
        <begin position="186"/>
        <end position="207"/>
    </location>
</feature>
<keyword evidence="11" id="KW-1185">Reference proteome</keyword>
<dbReference type="InterPro" id="IPR035906">
    <property type="entry name" value="MetI-like_sf"/>
</dbReference>
<keyword evidence="3" id="KW-0813">Transport</keyword>
<dbReference type="GO" id="GO:0005886">
    <property type="term" value="C:plasma membrane"/>
    <property type="evidence" value="ECO:0007669"/>
    <property type="project" value="UniProtKB-SubCell"/>
</dbReference>
<comment type="caution">
    <text evidence="8">Lacks conserved residue(s) required for the propagation of feature annotation.</text>
</comment>
<dbReference type="Proteomes" id="UP000055060">
    <property type="component" value="Unassembled WGS sequence"/>
</dbReference>
<sequence length="414" mass="45235">MNHDFFIEPSHSRRSSGLAKRHRTGKVWQGIFFSATVIGLIALIALLLTVLDKSFSYVVIEYKKDPATLASKPLAELTNSDLANLLEANLSKNRFRTLDRAQTITERNHADLLNLVYENVVQPRALDSFSITQWLMHSDQIRAEVTQKYPKGHLEFRAWFSGSFLIDPLSGDPLLTGVRAALLGSLYLILITVLVAFPIGVGSAIYLEEYADSKKWYNRIIQTNIDNLAGVPSIVYGILGLAIFVRGLAPLTSGAVFGSSDSNGRTILSAGLTMALLILPVIIINAQEAIRAVPVSLRQASYGLGATRWQTIWNHVLPAALPGILTGTILAISRAMGETAPLIIVGAAAFITSDPTGPFSKFTALPIQIYNWTTRPQEVYRNVAAAAILVLMISLLSLNAAAILLRNRFSRRLA</sequence>
<dbReference type="NCBIfam" id="TIGR00974">
    <property type="entry name" value="3a0107s02c"/>
    <property type="match status" value="1"/>
</dbReference>
<dbReference type="CDD" id="cd06261">
    <property type="entry name" value="TM_PBP2"/>
    <property type="match status" value="1"/>
</dbReference>
<dbReference type="InterPro" id="IPR005672">
    <property type="entry name" value="Phosphate_PstA"/>
</dbReference>
<evidence type="ECO:0000259" key="9">
    <source>
        <dbReference type="PROSITE" id="PS50928"/>
    </source>
</evidence>
<comment type="similarity">
    <text evidence="2 8">Belongs to the binding-protein-dependent transport system permease family. CysTW subfamily.</text>
</comment>
<evidence type="ECO:0000256" key="1">
    <source>
        <dbReference type="ARBA" id="ARBA00004651"/>
    </source>
</evidence>
<evidence type="ECO:0000256" key="6">
    <source>
        <dbReference type="ARBA" id="ARBA00022989"/>
    </source>
</evidence>
<protein>
    <recommendedName>
        <fullName evidence="8">Phosphate transport system permease protein PstA</fullName>
    </recommendedName>
</protein>
<feature type="transmembrane region" description="Helical" evidence="8">
    <location>
        <begin position="267"/>
        <end position="290"/>
    </location>
</feature>
<feature type="transmembrane region" description="Helical" evidence="8">
    <location>
        <begin position="30"/>
        <end position="51"/>
    </location>
</feature>
<evidence type="ECO:0000256" key="5">
    <source>
        <dbReference type="ARBA" id="ARBA00022692"/>
    </source>
</evidence>
<keyword evidence="6 8" id="KW-1133">Transmembrane helix</keyword>
<dbReference type="RefSeq" id="WP_075074432.1">
    <property type="nucleotide sequence ID" value="NZ_DF967972.1"/>
</dbReference>
<gene>
    <name evidence="10" type="ORF">LARV_03031</name>
</gene>
<name>A0A0S7BBP3_9CHLR</name>
<evidence type="ECO:0000256" key="2">
    <source>
        <dbReference type="ARBA" id="ARBA00007069"/>
    </source>
</evidence>
<dbReference type="InterPro" id="IPR000515">
    <property type="entry name" value="MetI-like"/>
</dbReference>
<evidence type="ECO:0000256" key="8">
    <source>
        <dbReference type="RuleBase" id="RU363043"/>
    </source>
</evidence>
<feature type="transmembrane region" description="Helical" evidence="8">
    <location>
        <begin position="383"/>
        <end position="405"/>
    </location>
</feature>
<dbReference type="EMBL" id="DF967972">
    <property type="protein sequence ID" value="GAP15247.1"/>
    <property type="molecule type" value="Genomic_DNA"/>
</dbReference>
<dbReference type="GO" id="GO:0005315">
    <property type="term" value="F:phosphate transmembrane transporter activity"/>
    <property type="evidence" value="ECO:0007669"/>
    <property type="project" value="InterPro"/>
</dbReference>
<organism evidence="10">
    <name type="scientific">Longilinea arvoryzae</name>
    <dbReference type="NCBI Taxonomy" id="360412"/>
    <lineage>
        <taxon>Bacteria</taxon>
        <taxon>Bacillati</taxon>
        <taxon>Chloroflexota</taxon>
        <taxon>Anaerolineae</taxon>
        <taxon>Anaerolineales</taxon>
        <taxon>Anaerolineaceae</taxon>
        <taxon>Longilinea</taxon>
    </lineage>
</organism>
<keyword evidence="4 8" id="KW-1003">Cell membrane</keyword>
<keyword evidence="5 8" id="KW-0812">Transmembrane</keyword>
<evidence type="ECO:0000313" key="10">
    <source>
        <dbReference type="EMBL" id="GAP15247.1"/>
    </source>
</evidence>
<reference evidence="10" key="1">
    <citation type="submission" date="2015-07" db="EMBL/GenBank/DDBJ databases">
        <title>Draft Genome Sequences of Anaerolinea thermolimosa IMO-1, Bellilinea caldifistulae GOMI-1, Leptolinea tardivitalis YMTK-2, Levilinea saccharolytica KIBI-1,Longilinea arvoryzae KOME-1, Previously Described as Members of the Anaerolineaceae (Chloroflexi).</title>
        <authorList>
            <person name="Sekiguchi Y."/>
            <person name="Ohashi A."/>
            <person name="Matsuura N."/>
            <person name="Tourlousse M.D."/>
        </authorList>
    </citation>
    <scope>NUCLEOTIDE SEQUENCE [LARGE SCALE GENOMIC DNA]</scope>
    <source>
        <strain evidence="10">KOME-1</strain>
    </source>
</reference>
<dbReference type="PANTHER" id="PTHR43470:SF5">
    <property type="entry name" value="PHOSPHATE TRANSPORT SYSTEM PERMEASE PROTEIN PSTA"/>
    <property type="match status" value="1"/>
</dbReference>
<dbReference type="Gene3D" id="1.10.3720.10">
    <property type="entry name" value="MetI-like"/>
    <property type="match status" value="1"/>
</dbReference>
<accession>A0A0S7BBP3</accession>
<evidence type="ECO:0000313" key="11">
    <source>
        <dbReference type="Proteomes" id="UP000055060"/>
    </source>
</evidence>
<dbReference type="GO" id="GO:0035435">
    <property type="term" value="P:phosphate ion transmembrane transport"/>
    <property type="evidence" value="ECO:0007669"/>
    <property type="project" value="InterPro"/>
</dbReference>
<comment type="subcellular location">
    <subcellularLocation>
        <location evidence="1 8">Cell membrane</location>
        <topology evidence="1 8">Multi-pass membrane protein</topology>
    </subcellularLocation>
</comment>
<feature type="domain" description="ABC transmembrane type-1" evidence="9">
    <location>
        <begin position="182"/>
        <end position="401"/>
    </location>
</feature>
<dbReference type="STRING" id="360412.LARV_03031"/>
<feature type="transmembrane region" description="Helical" evidence="8">
    <location>
        <begin position="228"/>
        <end position="247"/>
    </location>
</feature>
<keyword evidence="7 8" id="KW-0472">Membrane</keyword>